<evidence type="ECO:0000259" key="10">
    <source>
        <dbReference type="Pfam" id="PF23233"/>
    </source>
</evidence>
<dbReference type="Pfam" id="PF23241">
    <property type="entry name" value="HAT_PRP39_C"/>
    <property type="match status" value="1"/>
</dbReference>
<evidence type="ECO:0000256" key="8">
    <source>
        <dbReference type="ARBA" id="ARBA00037040"/>
    </source>
</evidence>
<dbReference type="EMBL" id="CAKLBY020000206">
    <property type="protein sequence ID" value="CAK7934341.1"/>
    <property type="molecule type" value="Genomic_DNA"/>
</dbReference>
<comment type="caution">
    <text evidence="11">The sequence shown here is derived from an EMBL/GenBank/DDBJ whole genome shotgun (WGS) entry which is preliminary data.</text>
</comment>
<comment type="subcellular location">
    <subcellularLocation>
        <location evidence="1">Nucleus</location>
    </subcellularLocation>
</comment>
<evidence type="ECO:0000256" key="2">
    <source>
        <dbReference type="ARBA" id="ARBA00008644"/>
    </source>
</evidence>
<keyword evidence="9" id="KW-0175">Coiled coil</keyword>
<dbReference type="Pfam" id="PF23233">
    <property type="entry name" value="HAT_Syf1_CNRKL1_N"/>
    <property type="match status" value="2"/>
</dbReference>
<feature type="domain" description="Pre-mRNA-splicing factor Syf1-like N-terminal HAT-repeats" evidence="10">
    <location>
        <begin position="305"/>
        <end position="476"/>
    </location>
</feature>
<keyword evidence="6" id="KW-0508">mRNA splicing</keyword>
<dbReference type="GO" id="GO:0000974">
    <property type="term" value="C:Prp19 complex"/>
    <property type="evidence" value="ECO:0007669"/>
    <property type="project" value="TreeGrafter"/>
</dbReference>
<comment type="function">
    <text evidence="8">Involved in pre-mRNA splicing and cell cycle progression. Required for the spliceosome assembly and initiation of the DNA replication.</text>
</comment>
<keyword evidence="4" id="KW-0747">Spliceosome</keyword>
<dbReference type="GO" id="GO:0071007">
    <property type="term" value="C:U2-type catalytic step 2 spliceosome"/>
    <property type="evidence" value="ECO:0007669"/>
    <property type="project" value="TreeGrafter"/>
</dbReference>
<comment type="similarity">
    <text evidence="2">Belongs to the crooked-neck family.</text>
</comment>
<dbReference type="InterPro" id="IPR011990">
    <property type="entry name" value="TPR-like_helical_dom_sf"/>
</dbReference>
<evidence type="ECO:0000256" key="3">
    <source>
        <dbReference type="ARBA" id="ARBA00022664"/>
    </source>
</evidence>
<dbReference type="PANTHER" id="PTHR11246:SF3">
    <property type="entry name" value="CROOKED NECK-LIKE PROTEIN 1"/>
    <property type="match status" value="1"/>
</dbReference>
<dbReference type="FunFam" id="1.25.40.10:FF:000048">
    <property type="entry name" value="Cell cycle control protein"/>
    <property type="match status" value="1"/>
</dbReference>
<evidence type="ECO:0000313" key="12">
    <source>
        <dbReference type="Proteomes" id="UP001162060"/>
    </source>
</evidence>
<dbReference type="SUPFAM" id="SSF48452">
    <property type="entry name" value="TPR-like"/>
    <property type="match status" value="3"/>
</dbReference>
<evidence type="ECO:0000256" key="4">
    <source>
        <dbReference type="ARBA" id="ARBA00022728"/>
    </source>
</evidence>
<dbReference type="Gene3D" id="1.25.40.10">
    <property type="entry name" value="Tetratricopeptide repeat domain"/>
    <property type="match status" value="3"/>
</dbReference>
<evidence type="ECO:0000256" key="1">
    <source>
        <dbReference type="ARBA" id="ARBA00004123"/>
    </source>
</evidence>
<name>A0AAV1UI27_9STRA</name>
<dbReference type="SMART" id="SM00386">
    <property type="entry name" value="HAT"/>
    <property type="match status" value="15"/>
</dbReference>
<organism evidence="11 12">
    <name type="scientific">Peronospora matthiolae</name>
    <dbReference type="NCBI Taxonomy" id="2874970"/>
    <lineage>
        <taxon>Eukaryota</taxon>
        <taxon>Sar</taxon>
        <taxon>Stramenopiles</taxon>
        <taxon>Oomycota</taxon>
        <taxon>Peronosporomycetes</taxon>
        <taxon>Peronosporales</taxon>
        <taxon>Peronosporaceae</taxon>
        <taxon>Peronospora</taxon>
    </lineage>
</organism>
<keyword evidence="7" id="KW-0539">Nucleus</keyword>
<evidence type="ECO:0000256" key="6">
    <source>
        <dbReference type="ARBA" id="ARBA00023187"/>
    </source>
</evidence>
<dbReference type="GO" id="GO:0071011">
    <property type="term" value="C:precatalytic spliceosome"/>
    <property type="evidence" value="ECO:0007669"/>
    <property type="project" value="TreeGrafter"/>
</dbReference>
<reference evidence="11" key="1">
    <citation type="submission" date="2024-01" db="EMBL/GenBank/DDBJ databases">
        <authorList>
            <person name="Webb A."/>
        </authorList>
    </citation>
    <scope>NUCLEOTIDE SEQUENCE</scope>
    <source>
        <strain evidence="11">Pm1</strain>
    </source>
</reference>
<dbReference type="GO" id="GO:0000245">
    <property type="term" value="P:spliceosomal complex assembly"/>
    <property type="evidence" value="ECO:0007669"/>
    <property type="project" value="TreeGrafter"/>
</dbReference>
<keyword evidence="5" id="KW-0677">Repeat</keyword>
<sequence length="689" mass="81831">MKKSVVKNRAPAPIQITAEQILLEANQRKEEVAPPPRRRIADAAELSEYRMGKRKAFEDELRRQRHHMGTWMKYATWEESQHEFARARSVFERALDVDYKATTIWLKYAEMEMRHKCVNHARNVWDRAVTLLPRVPQLWYKYAFMEEMLGNVPGARRVFERWMAWQPDEQAWYSYIKLEMRVQDIGRARALYERYVACHPGEKAYLKYAKWEERAQKQLALARKVYERALEELRRDEKTEQIYLAFARFEERCRELERARAVFKYALDTLPKEEAPALYSAFITFEKQHGDKNRIEEVVIAKRRVVYEQQVATNALDYDSWLEYIKLEENEAVGSQSFGRVRDVYERAIANVPPIPEKKYWRRYIYLWIKYALFEELLAGDSDDSGSSSERCKQVYQTCLKLIPHEKFTFAKIWILYAKFLIRQRDVQEARMTLGEALGRCPKKKLFVSYIDLELMMGEIDRCRKIYMRFLEFDPQNCETWQKYAMLERQVGEVERARAIYELAIKQPVLDMPEMIWKHYVDFEIENGERDNTRALYERLLERTKHVKVWISFAQFEASSPGDKDVQDDSLEAARDVFERALRHMKEQGGDELKGDRVLCMETWLEMEKKGGDAEMIAKVSEMMPRKVTKQRMAYAQDGTELGLEEYTDYIFPDDEQAQSHLKLLQAAQLWKQKKRAREEAAVAGSNEK</sequence>
<dbReference type="InterPro" id="IPR045075">
    <property type="entry name" value="Syf1-like"/>
</dbReference>
<proteinExistence type="inferred from homology"/>
<dbReference type="InterPro" id="IPR003107">
    <property type="entry name" value="HAT"/>
</dbReference>
<dbReference type="GO" id="GO:0071014">
    <property type="term" value="C:post-mRNA release spliceosomal complex"/>
    <property type="evidence" value="ECO:0007669"/>
    <property type="project" value="TreeGrafter"/>
</dbReference>
<dbReference type="FunFam" id="1.25.40.10:FF:000575">
    <property type="entry name" value="Pre-mRNA-splicing factor, Crooked neck-like protein"/>
    <property type="match status" value="1"/>
</dbReference>
<evidence type="ECO:0000313" key="11">
    <source>
        <dbReference type="EMBL" id="CAK7934341.1"/>
    </source>
</evidence>
<dbReference type="AlphaFoldDB" id="A0AAV1UI27"/>
<feature type="coiled-coil region" evidence="9">
    <location>
        <begin position="212"/>
        <end position="239"/>
    </location>
</feature>
<accession>A0AAV1UI27</accession>
<feature type="domain" description="Pre-mRNA-splicing factor Syf1-like N-terminal HAT-repeats" evidence="10">
    <location>
        <begin position="56"/>
        <end position="200"/>
    </location>
</feature>
<protein>
    <recommendedName>
        <fullName evidence="10">Pre-mRNA-splicing factor Syf1-like N-terminal HAT-repeats domain-containing protein</fullName>
    </recommendedName>
</protein>
<dbReference type="InterPro" id="IPR059164">
    <property type="entry name" value="HAT_PRP39_C"/>
</dbReference>
<gene>
    <name evidence="11" type="ORF">PM001_LOCUS19491</name>
</gene>
<evidence type="ECO:0000256" key="7">
    <source>
        <dbReference type="ARBA" id="ARBA00023242"/>
    </source>
</evidence>
<evidence type="ECO:0000256" key="9">
    <source>
        <dbReference type="SAM" id="Coils"/>
    </source>
</evidence>
<dbReference type="FunFam" id="1.25.40.10:FF:000306">
    <property type="entry name" value="Cell cycle control protein cwf4"/>
    <property type="match status" value="1"/>
</dbReference>
<dbReference type="InterPro" id="IPR055433">
    <property type="entry name" value="HAT_Syf1-like_N"/>
</dbReference>
<dbReference type="PANTHER" id="PTHR11246">
    <property type="entry name" value="PRE-MRNA SPLICING FACTOR"/>
    <property type="match status" value="1"/>
</dbReference>
<dbReference type="Proteomes" id="UP001162060">
    <property type="component" value="Unassembled WGS sequence"/>
</dbReference>
<keyword evidence="3" id="KW-0507">mRNA processing</keyword>
<evidence type="ECO:0000256" key="5">
    <source>
        <dbReference type="ARBA" id="ARBA00022737"/>
    </source>
</evidence>